<dbReference type="CDD" id="cd04301">
    <property type="entry name" value="NAT_SF"/>
    <property type="match status" value="1"/>
</dbReference>
<sequence length="173" mass="19524">MKIRKAVEEDVIGIANVHINSWKTTYKGILPEQYLSSMNLEAKKKNWLRNLKMLHNATFVAENANGEIIGFAAGGPEQTNDPHIQGEVYAIYFLKEYQRQGLGRKMIKAVMHELIEMGHKNLIIWALKDNPACGFYKALGGQVIAEKTVKMAGIELTEVGFGWEDIQDILLHL</sequence>
<dbReference type="PANTHER" id="PTHR43617">
    <property type="entry name" value="L-AMINO ACID N-ACETYLTRANSFERASE"/>
    <property type="match status" value="1"/>
</dbReference>
<gene>
    <name evidence="2" type="ORF">SAMN05878482_105501</name>
</gene>
<dbReference type="GO" id="GO:0016747">
    <property type="term" value="F:acyltransferase activity, transferring groups other than amino-acyl groups"/>
    <property type="evidence" value="ECO:0007669"/>
    <property type="project" value="InterPro"/>
</dbReference>
<feature type="domain" description="N-acetyltransferase" evidence="1">
    <location>
        <begin position="1"/>
        <end position="173"/>
    </location>
</feature>
<dbReference type="EMBL" id="FTMX01000005">
    <property type="protein sequence ID" value="SIR78536.1"/>
    <property type="molecule type" value="Genomic_DNA"/>
</dbReference>
<dbReference type="AlphaFoldDB" id="A0A9X8RBR7"/>
<dbReference type="InterPro" id="IPR000182">
    <property type="entry name" value="GNAT_dom"/>
</dbReference>
<dbReference type="RefSeq" id="WP_076369829.1">
    <property type="nucleotide sequence ID" value="NZ_FTMX01000005.1"/>
</dbReference>
<evidence type="ECO:0000259" key="1">
    <source>
        <dbReference type="PROSITE" id="PS51186"/>
    </source>
</evidence>
<accession>A0A9X8RBR7</accession>
<name>A0A9X8RBR7_9BACI</name>
<dbReference type="Proteomes" id="UP000185829">
    <property type="component" value="Unassembled WGS sequence"/>
</dbReference>
<evidence type="ECO:0000313" key="2">
    <source>
        <dbReference type="EMBL" id="SIR78536.1"/>
    </source>
</evidence>
<evidence type="ECO:0000313" key="3">
    <source>
        <dbReference type="Proteomes" id="UP000185829"/>
    </source>
</evidence>
<organism evidence="2 3">
    <name type="scientific">Peribacillus simplex</name>
    <dbReference type="NCBI Taxonomy" id="1478"/>
    <lineage>
        <taxon>Bacteria</taxon>
        <taxon>Bacillati</taxon>
        <taxon>Bacillota</taxon>
        <taxon>Bacilli</taxon>
        <taxon>Bacillales</taxon>
        <taxon>Bacillaceae</taxon>
        <taxon>Peribacillus</taxon>
    </lineage>
</organism>
<dbReference type="PANTHER" id="PTHR43617:SF30">
    <property type="entry name" value="HISTONE ACETYLTRANSFERASE"/>
    <property type="match status" value="1"/>
</dbReference>
<dbReference type="Pfam" id="PF00583">
    <property type="entry name" value="Acetyltransf_1"/>
    <property type="match status" value="1"/>
</dbReference>
<comment type="caution">
    <text evidence="2">The sequence shown here is derived from an EMBL/GenBank/DDBJ whole genome shotgun (WGS) entry which is preliminary data.</text>
</comment>
<protein>
    <submittedName>
        <fullName evidence="2">L-amino acid N-acyltransferase YncA</fullName>
    </submittedName>
</protein>
<reference evidence="2 3" key="1">
    <citation type="submission" date="2017-01" db="EMBL/GenBank/DDBJ databases">
        <authorList>
            <person name="Varghese N."/>
            <person name="Submissions S."/>
        </authorList>
    </citation>
    <scope>NUCLEOTIDE SEQUENCE [LARGE SCALE GENOMIC DNA]</scope>
    <source>
        <strain evidence="2 3">RUG2-6</strain>
    </source>
</reference>
<proteinExistence type="predicted"/>
<dbReference type="InterPro" id="IPR050276">
    <property type="entry name" value="MshD_Acetyltransferase"/>
</dbReference>
<dbReference type="InterPro" id="IPR016181">
    <property type="entry name" value="Acyl_CoA_acyltransferase"/>
</dbReference>
<dbReference type="PROSITE" id="PS51186">
    <property type="entry name" value="GNAT"/>
    <property type="match status" value="1"/>
</dbReference>
<dbReference type="Gene3D" id="3.40.630.30">
    <property type="match status" value="1"/>
</dbReference>
<dbReference type="SUPFAM" id="SSF55729">
    <property type="entry name" value="Acyl-CoA N-acyltransferases (Nat)"/>
    <property type="match status" value="1"/>
</dbReference>